<evidence type="ECO:0000313" key="3">
    <source>
        <dbReference type="Proteomes" id="UP000287651"/>
    </source>
</evidence>
<protein>
    <submittedName>
        <fullName evidence="2">Uncharacterized protein</fullName>
    </submittedName>
</protein>
<feature type="compositionally biased region" description="Polar residues" evidence="1">
    <location>
        <begin position="141"/>
        <end position="161"/>
    </location>
</feature>
<dbReference type="EMBL" id="AMZH03007861">
    <property type="protein sequence ID" value="RRT60266.1"/>
    <property type="molecule type" value="Genomic_DNA"/>
</dbReference>
<feature type="compositionally biased region" description="Low complexity" evidence="1">
    <location>
        <begin position="448"/>
        <end position="461"/>
    </location>
</feature>
<feature type="region of interest" description="Disordered" evidence="1">
    <location>
        <begin position="335"/>
        <end position="461"/>
    </location>
</feature>
<reference evidence="2 3" key="1">
    <citation type="journal article" date="2014" name="Agronomy (Basel)">
        <title>A Draft Genome Sequence for Ensete ventricosum, the Drought-Tolerant Tree Against Hunger.</title>
        <authorList>
            <person name="Harrison J."/>
            <person name="Moore K.A."/>
            <person name="Paszkiewicz K."/>
            <person name="Jones T."/>
            <person name="Grant M."/>
            <person name="Ambacheew D."/>
            <person name="Muzemil S."/>
            <person name="Studholme D.J."/>
        </authorList>
    </citation>
    <scope>NUCLEOTIDE SEQUENCE [LARGE SCALE GENOMIC DNA]</scope>
</reference>
<accession>A0A426Z8I8</accession>
<proteinExistence type="predicted"/>
<organism evidence="2 3">
    <name type="scientific">Ensete ventricosum</name>
    <name type="common">Abyssinian banana</name>
    <name type="synonym">Musa ensete</name>
    <dbReference type="NCBI Taxonomy" id="4639"/>
    <lineage>
        <taxon>Eukaryota</taxon>
        <taxon>Viridiplantae</taxon>
        <taxon>Streptophyta</taxon>
        <taxon>Embryophyta</taxon>
        <taxon>Tracheophyta</taxon>
        <taxon>Spermatophyta</taxon>
        <taxon>Magnoliopsida</taxon>
        <taxon>Liliopsida</taxon>
        <taxon>Zingiberales</taxon>
        <taxon>Musaceae</taxon>
        <taxon>Ensete</taxon>
    </lineage>
</organism>
<feature type="region of interest" description="Disordered" evidence="1">
    <location>
        <begin position="211"/>
        <end position="267"/>
    </location>
</feature>
<name>A0A426Z8I8_ENSVE</name>
<comment type="caution">
    <text evidence="2">The sequence shown here is derived from an EMBL/GenBank/DDBJ whole genome shotgun (WGS) entry which is preliminary data.</text>
</comment>
<evidence type="ECO:0000256" key="1">
    <source>
        <dbReference type="SAM" id="MobiDB-lite"/>
    </source>
</evidence>
<dbReference type="AlphaFoldDB" id="A0A426Z8I8"/>
<feature type="compositionally biased region" description="Basic residues" evidence="1">
    <location>
        <begin position="384"/>
        <end position="395"/>
    </location>
</feature>
<feature type="compositionally biased region" description="Basic and acidic residues" evidence="1">
    <location>
        <begin position="162"/>
        <end position="174"/>
    </location>
</feature>
<sequence>MYCMKEPKDESNFEGRLAKVSSSVVMDSGTSKPAIADLANGCKELLDKPVLSGSKDAVILSTKMDANEVKIEGADDLSTGKLNFTAPGTAANCHQAICSVYKLVFQYVYILSCTAVKKEGAPTPAGENMGEVLENPAKGQSKVSLFSGSKPSKTSRTSSDSACEHLVSDSKEELPFQSSKASGKEDRTAVLRTHDVAGSLQSQVASVFRRKNKEDASKYVTRNSQDLNDENRKKGKLSSFPDQRPQQSSISSEKKKESQIRPPDLALIKNIPLASGEGEKGDPFSSSEVSEHITSIACSSPRDIPRDDGGVIARTLPGLIDEIMSKDKHIRMDHLFQTNSSKKRRKAEVDPDMATIESENEKARTRASKEEDNGVDSHREDFPKRKRNARKRRRLELRGTGVMEEGRKRRSRAAVSDYYSAALSHSSNEGNESLFSEDESQVAGPHAGGTETSSSSSDGST</sequence>
<dbReference type="Proteomes" id="UP000287651">
    <property type="component" value="Unassembled WGS sequence"/>
</dbReference>
<feature type="compositionally biased region" description="Basic and acidic residues" evidence="1">
    <location>
        <begin position="359"/>
        <end position="383"/>
    </location>
</feature>
<feature type="compositionally biased region" description="Polar residues" evidence="1">
    <location>
        <begin position="423"/>
        <end position="434"/>
    </location>
</feature>
<evidence type="ECO:0000313" key="2">
    <source>
        <dbReference type="EMBL" id="RRT60266.1"/>
    </source>
</evidence>
<feature type="region of interest" description="Disordered" evidence="1">
    <location>
        <begin position="120"/>
        <end position="187"/>
    </location>
</feature>
<gene>
    <name evidence="2" type="ORF">B296_00022280</name>
</gene>
<feature type="region of interest" description="Disordered" evidence="1">
    <location>
        <begin position="273"/>
        <end position="292"/>
    </location>
</feature>